<dbReference type="EMBL" id="PVNE01000010">
    <property type="protein sequence ID" value="PRX40878.1"/>
    <property type="molecule type" value="Genomic_DNA"/>
</dbReference>
<keyword evidence="2" id="KW-1185">Reference proteome</keyword>
<gene>
    <name evidence="1" type="ORF">CLV97_11070</name>
</gene>
<name>A0A2T0LFM4_9BACL</name>
<reference evidence="1 2" key="1">
    <citation type="submission" date="2018-03" db="EMBL/GenBank/DDBJ databases">
        <title>Genomic Encyclopedia of Archaeal and Bacterial Type Strains, Phase II (KMG-II): from individual species to whole genera.</title>
        <authorList>
            <person name="Goeker M."/>
        </authorList>
    </citation>
    <scope>NUCLEOTIDE SEQUENCE [LARGE SCALE GENOMIC DNA]</scope>
    <source>
        <strain evidence="1 2">DSM 44946</strain>
    </source>
</reference>
<dbReference type="Proteomes" id="UP000237797">
    <property type="component" value="Unassembled WGS sequence"/>
</dbReference>
<protein>
    <submittedName>
        <fullName evidence="1">Uncharacterized protein</fullName>
    </submittedName>
</protein>
<evidence type="ECO:0000313" key="2">
    <source>
        <dbReference type="Proteomes" id="UP000237797"/>
    </source>
</evidence>
<accession>A0A2T0LFM4</accession>
<dbReference type="OrthoDB" id="9834397at2"/>
<sequence length="165" mass="19296">MLQINTYIYVRFDLKQWASEMAMDEIDRLKTAEPYINFDFEELEGYIDLSYYGAPILDDRYGDLIYFTWYEMVDAIDSFVKTGRGCAGLWSIPTSICLEQIKNSDLVLLKVDGKGWLLPQNELLTILIDGAIQFYGNMFKVFMRNKKDYHDCLKLKGRLIREGII</sequence>
<proteinExistence type="predicted"/>
<comment type="caution">
    <text evidence="1">The sequence shown here is derived from an EMBL/GenBank/DDBJ whole genome shotgun (WGS) entry which is preliminary data.</text>
</comment>
<dbReference type="AlphaFoldDB" id="A0A2T0LFM4"/>
<evidence type="ECO:0000313" key="1">
    <source>
        <dbReference type="EMBL" id="PRX40878.1"/>
    </source>
</evidence>
<organism evidence="1 2">
    <name type="scientific">Planifilum fimeticola</name>
    <dbReference type="NCBI Taxonomy" id="201975"/>
    <lineage>
        <taxon>Bacteria</taxon>
        <taxon>Bacillati</taxon>
        <taxon>Bacillota</taxon>
        <taxon>Bacilli</taxon>
        <taxon>Bacillales</taxon>
        <taxon>Thermoactinomycetaceae</taxon>
        <taxon>Planifilum</taxon>
    </lineage>
</organism>
<dbReference type="RefSeq" id="WP_106344987.1">
    <property type="nucleotide sequence ID" value="NZ_PVNE01000010.1"/>
</dbReference>